<reference evidence="2 3" key="1">
    <citation type="submission" date="2019-01" db="EMBL/GenBank/DDBJ databases">
        <authorList>
            <person name="Chen W.-M."/>
        </authorList>
    </citation>
    <scope>NUCLEOTIDE SEQUENCE [LARGE SCALE GENOMIC DNA]</scope>
    <source>
        <strain evidence="2 3">KYPY4</strain>
    </source>
</reference>
<evidence type="ECO:0000256" key="1">
    <source>
        <dbReference type="SAM" id="Phobius"/>
    </source>
</evidence>
<proteinExistence type="predicted"/>
<evidence type="ECO:0000313" key="3">
    <source>
        <dbReference type="Proteomes" id="UP000285575"/>
    </source>
</evidence>
<accession>A0A437RKD1</accession>
<evidence type="ECO:0000313" key="2">
    <source>
        <dbReference type="EMBL" id="RVU47208.1"/>
    </source>
</evidence>
<keyword evidence="1" id="KW-0812">Transmembrane</keyword>
<keyword evidence="1" id="KW-1133">Transmembrane helix</keyword>
<protein>
    <submittedName>
        <fullName evidence="2">Uncharacterized protein</fullName>
    </submittedName>
</protein>
<dbReference type="EMBL" id="SACR01000002">
    <property type="protein sequence ID" value="RVU47208.1"/>
    <property type="molecule type" value="Genomic_DNA"/>
</dbReference>
<sequence length="335" mass="36320">MRSAPPPPVTPLSHHEILGLVEPFTRAGRGIDLPASDRAARRLLFKPLEHAATDSHPALQEVLQLDIPSPGGRNPAPPRLTRTLHLPGGLQAVLVAEGGTPAELLARVAAVPLQRQLLCGPGLLVAKTLAFEAKGAAAPDASAPLLMSQATAHVAHAGGLVLRYKQSPVKGISAEFELEAADGQPLALPDDLLAVLGWSWARLVKRQNGWTTRLRLQGEGFKRSRDGELKLERAVHHLAQTLAEPPARFHERQAAARWAAAGRRSIPLLGAILMIIGAWAFAKLEPDLPQESVFRMLIFHAPPIIMVALFCLNELPRVEIPPLPRRLRQAQWRST</sequence>
<feature type="transmembrane region" description="Helical" evidence="1">
    <location>
        <begin position="266"/>
        <end position="282"/>
    </location>
</feature>
<dbReference type="OrthoDB" id="9154001at2"/>
<dbReference type="Proteomes" id="UP000285575">
    <property type="component" value="Unassembled WGS sequence"/>
</dbReference>
<organism evidence="2 3">
    <name type="scientific">Rubrivivax rivuli</name>
    <dbReference type="NCBI Taxonomy" id="1862385"/>
    <lineage>
        <taxon>Bacteria</taxon>
        <taxon>Pseudomonadati</taxon>
        <taxon>Pseudomonadota</taxon>
        <taxon>Betaproteobacteria</taxon>
        <taxon>Burkholderiales</taxon>
        <taxon>Sphaerotilaceae</taxon>
        <taxon>Rubrivivax</taxon>
    </lineage>
</organism>
<keyword evidence="1" id="KW-0472">Membrane</keyword>
<dbReference type="RefSeq" id="WP_128227675.1">
    <property type="nucleotide sequence ID" value="NZ_SACR01000002.1"/>
</dbReference>
<feature type="transmembrane region" description="Helical" evidence="1">
    <location>
        <begin position="294"/>
        <end position="312"/>
    </location>
</feature>
<comment type="caution">
    <text evidence="2">The sequence shown here is derived from an EMBL/GenBank/DDBJ whole genome shotgun (WGS) entry which is preliminary data.</text>
</comment>
<name>A0A437RKD1_9BURK</name>
<dbReference type="AlphaFoldDB" id="A0A437RKD1"/>
<keyword evidence="3" id="KW-1185">Reference proteome</keyword>
<gene>
    <name evidence="2" type="ORF">EOE66_05475</name>
</gene>